<dbReference type="RefSeq" id="WP_204537501.1">
    <property type="nucleotide sequence ID" value="NZ_JAFBFI010000001.1"/>
</dbReference>
<proteinExistence type="predicted"/>
<dbReference type="PANTHER" id="PTHR46401:SF2">
    <property type="entry name" value="GLYCOSYLTRANSFERASE WBBK-RELATED"/>
    <property type="match status" value="1"/>
</dbReference>
<dbReference type="PANTHER" id="PTHR46401">
    <property type="entry name" value="GLYCOSYLTRANSFERASE WBBK-RELATED"/>
    <property type="match status" value="1"/>
</dbReference>
<keyword evidence="2" id="KW-0328">Glycosyltransferase</keyword>
<comment type="caution">
    <text evidence="2">The sequence shown here is derived from an EMBL/GenBank/DDBJ whole genome shotgun (WGS) entry which is preliminary data.</text>
</comment>
<organism evidence="2 3">
    <name type="scientific">Peribacillus deserti</name>
    <dbReference type="NCBI Taxonomy" id="673318"/>
    <lineage>
        <taxon>Bacteria</taxon>
        <taxon>Bacillati</taxon>
        <taxon>Bacillota</taxon>
        <taxon>Bacilli</taxon>
        <taxon>Bacillales</taxon>
        <taxon>Bacillaceae</taxon>
        <taxon>Peribacillus</taxon>
    </lineage>
</organism>
<dbReference type="Gene3D" id="3.40.50.2000">
    <property type="entry name" value="Glycogen Phosphorylase B"/>
    <property type="match status" value="1"/>
</dbReference>
<evidence type="ECO:0000313" key="3">
    <source>
        <dbReference type="Proteomes" id="UP000823486"/>
    </source>
</evidence>
<dbReference type="EC" id="2.4.-.-" evidence="2"/>
<dbReference type="Proteomes" id="UP000823486">
    <property type="component" value="Unassembled WGS sequence"/>
</dbReference>
<dbReference type="GO" id="GO:0016757">
    <property type="term" value="F:glycosyltransferase activity"/>
    <property type="evidence" value="ECO:0007669"/>
    <property type="project" value="UniProtKB-KW"/>
</dbReference>
<protein>
    <submittedName>
        <fullName evidence="2">Teichuronic acid biosynthesis glycosyltransferase TuaH</fullName>
        <ecNumber evidence="2">2.4.-.-</ecNumber>
    </submittedName>
</protein>
<name>A0ABS2QCD0_9BACI</name>
<keyword evidence="3" id="KW-1185">Reference proteome</keyword>
<reference evidence="2 3" key="1">
    <citation type="submission" date="2021-01" db="EMBL/GenBank/DDBJ databases">
        <title>Genomic Encyclopedia of Type Strains, Phase IV (KMG-IV): sequencing the most valuable type-strain genomes for metagenomic binning, comparative biology and taxonomic classification.</title>
        <authorList>
            <person name="Goeker M."/>
        </authorList>
    </citation>
    <scope>NUCLEOTIDE SEQUENCE [LARGE SCALE GENOMIC DNA]</scope>
    <source>
        <strain evidence="2 3">DSM 105482</strain>
    </source>
</reference>
<dbReference type="SUPFAM" id="SSF53756">
    <property type="entry name" value="UDP-Glycosyltransferase/glycogen phosphorylase"/>
    <property type="match status" value="1"/>
</dbReference>
<sequence>MKNIHIIVATGEWGQDNLRYRRHRLAEFLQNEPDTKEVIWLCPTPDQTDSSMSKLPNGIKQWAVQDLLPQKVFRFGRYVDSFYKKKIELFLEFLKQSRESFNLILWYTFPGFPLLADLFSWDKVIYDCSDLWAAPISGSKSVVSAFRQKVISSAEDRIVKRAELIFCTSDYLQKQVVRKLGVSNTGHVHTFENGVEYDLFAGEKEIADVAPGFDGTILGFIGGIKPKLDFALITKAARQKREWLFLFVGPDGTGGHPEFKELLQEPNVLWTGSVPPLEVPKYMNLVDIGIMPYKPSPYNDAVFPLKLYEFLAAGKPAIGVHLPSTKKYAEEMVYEHVNHVDGFIEACEKVEAVVYDSVYANRRRELAKTKDWNSVFSGMADVVFEKRNWPLLVWADTDQLN</sequence>
<evidence type="ECO:0000256" key="1">
    <source>
        <dbReference type="ARBA" id="ARBA00022679"/>
    </source>
</evidence>
<keyword evidence="1 2" id="KW-0808">Transferase</keyword>
<accession>A0ABS2QCD0</accession>
<gene>
    <name evidence="2" type="ORF">JOC77_000218</name>
</gene>
<dbReference type="EMBL" id="JAFBFI010000001">
    <property type="protein sequence ID" value="MBM7690815.1"/>
    <property type="molecule type" value="Genomic_DNA"/>
</dbReference>
<dbReference type="NCBIfam" id="NF047676">
    <property type="entry name" value="TeichurnBiosyTuaH"/>
    <property type="match status" value="1"/>
</dbReference>
<evidence type="ECO:0000313" key="2">
    <source>
        <dbReference type="EMBL" id="MBM7690815.1"/>
    </source>
</evidence>
<dbReference type="Pfam" id="PF13692">
    <property type="entry name" value="Glyco_trans_1_4"/>
    <property type="match status" value="1"/>
</dbReference>